<dbReference type="InterPro" id="IPR029052">
    <property type="entry name" value="Metallo-depent_PP-like"/>
</dbReference>
<feature type="transmembrane region" description="Helical" evidence="1">
    <location>
        <begin position="155"/>
        <end position="174"/>
    </location>
</feature>
<protein>
    <recommendedName>
        <fullName evidence="4">Calcineurin-like phosphoesterase domain-containing protein</fullName>
    </recommendedName>
</protein>
<dbReference type="OMA" id="NHEYIAG"/>
<reference evidence="2" key="2">
    <citation type="submission" date="2025-08" db="UniProtKB">
        <authorList>
            <consortium name="Ensembl"/>
        </authorList>
    </citation>
    <scope>IDENTIFICATION</scope>
</reference>
<reference evidence="2" key="3">
    <citation type="submission" date="2025-09" db="UniProtKB">
        <authorList>
            <consortium name="Ensembl"/>
        </authorList>
    </citation>
    <scope>IDENTIFICATION</scope>
</reference>
<dbReference type="AlphaFoldDB" id="F6QG49"/>
<dbReference type="PANTHER" id="PTHR31302">
    <property type="entry name" value="TRANSMEMBRANE PROTEIN WITH METALLOPHOSPHOESTERASE DOMAIN-RELATED"/>
    <property type="match status" value="1"/>
</dbReference>
<evidence type="ECO:0008006" key="4">
    <source>
        <dbReference type="Google" id="ProtNLM"/>
    </source>
</evidence>
<keyword evidence="1" id="KW-1133">Transmembrane helix</keyword>
<keyword evidence="1" id="KW-0812">Transmembrane</keyword>
<proteinExistence type="predicted"/>
<dbReference type="InParanoid" id="F6QG49"/>
<evidence type="ECO:0000256" key="1">
    <source>
        <dbReference type="SAM" id="Phobius"/>
    </source>
</evidence>
<dbReference type="PANTHER" id="PTHR31302:SF0">
    <property type="entry name" value="TRANSMEMBRANE PROTEIN WITH METALLOPHOSPHOESTERASE DOMAIN"/>
    <property type="match status" value="1"/>
</dbReference>
<evidence type="ECO:0000313" key="2">
    <source>
        <dbReference type="Ensembl" id="ENSCINP00000025278.2"/>
    </source>
</evidence>
<dbReference type="Gene3D" id="3.60.21.10">
    <property type="match status" value="1"/>
</dbReference>
<dbReference type="SUPFAM" id="SSF56300">
    <property type="entry name" value="Metallo-dependent phosphatases"/>
    <property type="match status" value="1"/>
</dbReference>
<feature type="transmembrane region" description="Helical" evidence="1">
    <location>
        <begin position="9"/>
        <end position="32"/>
    </location>
</feature>
<dbReference type="GeneTree" id="ENSGT00390000010260"/>
<keyword evidence="3" id="KW-1185">Reference proteome</keyword>
<organism evidence="2 3">
    <name type="scientific">Ciona intestinalis</name>
    <name type="common">Transparent sea squirt</name>
    <name type="synonym">Ascidia intestinalis</name>
    <dbReference type="NCBI Taxonomy" id="7719"/>
    <lineage>
        <taxon>Eukaryota</taxon>
        <taxon>Metazoa</taxon>
        <taxon>Chordata</taxon>
        <taxon>Tunicata</taxon>
        <taxon>Ascidiacea</taxon>
        <taxon>Phlebobranchia</taxon>
        <taxon>Cionidae</taxon>
        <taxon>Ciona</taxon>
    </lineage>
</organism>
<dbReference type="Ensembl" id="ENSCINT00000025524.2">
    <property type="protein sequence ID" value="ENSCINP00000025278.2"/>
    <property type="gene ID" value="ENSCING00000013862.2"/>
</dbReference>
<feature type="transmembrane region" description="Helical" evidence="1">
    <location>
        <begin position="110"/>
        <end position="139"/>
    </location>
</feature>
<dbReference type="InterPro" id="IPR051158">
    <property type="entry name" value="Metallophosphoesterase_sf"/>
</dbReference>
<keyword evidence="1" id="KW-0472">Membrane</keyword>
<dbReference type="Proteomes" id="UP000008144">
    <property type="component" value="Unassembled WGS sequence"/>
</dbReference>
<evidence type="ECO:0000313" key="3">
    <source>
        <dbReference type="Proteomes" id="UP000008144"/>
    </source>
</evidence>
<name>F6QG49_CIOIN</name>
<sequence>MESSRYSKFWLKTSAAVGCLSLLVFETVVFIAMPSSTKYKIYRFQFMIVLNLVFYPGSKYFWRRLVQNLVSPKTPALVKYAWKAAVLSFIIMAHFSSMCEYVYMGIEPSYIAMASWTCFGMYIILFTFLVSMGAVGFVLKRLKGRVVFKKKHQSLISALFTICFTIVAVKTAIMEPIIVNVEIQIENLPKSMDGTKLVLISDIHLGPTVGRSSVERIATMTNQLKPDILVMAGDLTDATVDAMGEAAEPLSRIIAPYGKY</sequence>
<reference evidence="3" key="1">
    <citation type="journal article" date="2002" name="Science">
        <title>The draft genome of Ciona intestinalis: insights into chordate and vertebrate origins.</title>
        <authorList>
            <person name="Dehal P."/>
            <person name="Satou Y."/>
            <person name="Campbell R.K."/>
            <person name="Chapman J."/>
            <person name="Degnan B."/>
            <person name="De Tomaso A."/>
            <person name="Davidson B."/>
            <person name="Di Gregorio A."/>
            <person name="Gelpke M."/>
            <person name="Goodstein D.M."/>
            <person name="Harafuji N."/>
            <person name="Hastings K.E."/>
            <person name="Ho I."/>
            <person name="Hotta K."/>
            <person name="Huang W."/>
            <person name="Kawashima T."/>
            <person name="Lemaire P."/>
            <person name="Martinez D."/>
            <person name="Meinertzhagen I.A."/>
            <person name="Necula S."/>
            <person name="Nonaka M."/>
            <person name="Putnam N."/>
            <person name="Rash S."/>
            <person name="Saiga H."/>
            <person name="Satake M."/>
            <person name="Terry A."/>
            <person name="Yamada L."/>
            <person name="Wang H.G."/>
            <person name="Awazu S."/>
            <person name="Azumi K."/>
            <person name="Boore J."/>
            <person name="Branno M."/>
            <person name="Chin-Bow S."/>
            <person name="DeSantis R."/>
            <person name="Doyle S."/>
            <person name="Francino P."/>
            <person name="Keys D.N."/>
            <person name="Haga S."/>
            <person name="Hayashi H."/>
            <person name="Hino K."/>
            <person name="Imai K.S."/>
            <person name="Inaba K."/>
            <person name="Kano S."/>
            <person name="Kobayashi K."/>
            <person name="Kobayashi M."/>
            <person name="Lee B.I."/>
            <person name="Makabe K.W."/>
            <person name="Manohar C."/>
            <person name="Matassi G."/>
            <person name="Medina M."/>
            <person name="Mochizuki Y."/>
            <person name="Mount S."/>
            <person name="Morishita T."/>
            <person name="Miura S."/>
            <person name="Nakayama A."/>
            <person name="Nishizaka S."/>
            <person name="Nomoto H."/>
            <person name="Ohta F."/>
            <person name="Oishi K."/>
            <person name="Rigoutsos I."/>
            <person name="Sano M."/>
            <person name="Sasaki A."/>
            <person name="Sasakura Y."/>
            <person name="Shoguchi E."/>
            <person name="Shin-i T."/>
            <person name="Spagnuolo A."/>
            <person name="Stainier D."/>
            <person name="Suzuki M.M."/>
            <person name="Tassy O."/>
            <person name="Takatori N."/>
            <person name="Tokuoka M."/>
            <person name="Yagi K."/>
            <person name="Yoshizaki F."/>
            <person name="Wada S."/>
            <person name="Zhang C."/>
            <person name="Hyatt P.D."/>
            <person name="Larimer F."/>
            <person name="Detter C."/>
            <person name="Doggett N."/>
            <person name="Glavina T."/>
            <person name="Hawkins T."/>
            <person name="Richardson P."/>
            <person name="Lucas S."/>
            <person name="Kohara Y."/>
            <person name="Levine M."/>
            <person name="Satoh N."/>
            <person name="Rokhsar D.S."/>
        </authorList>
    </citation>
    <scope>NUCLEOTIDE SEQUENCE [LARGE SCALE GENOMIC DNA]</scope>
</reference>
<dbReference type="HOGENOM" id="CLU_1071691_0_0_1"/>
<accession>F6QG49</accession>
<feature type="transmembrane region" description="Helical" evidence="1">
    <location>
        <begin position="44"/>
        <end position="62"/>
    </location>
</feature>
<feature type="transmembrane region" description="Helical" evidence="1">
    <location>
        <begin position="82"/>
        <end position="104"/>
    </location>
</feature>